<evidence type="ECO:0000256" key="3">
    <source>
        <dbReference type="ARBA" id="ARBA00022723"/>
    </source>
</evidence>
<feature type="binding site" evidence="10">
    <location>
        <position position="335"/>
    </location>
    <ligand>
        <name>GTP</name>
        <dbReference type="ChEBI" id="CHEBI:37565"/>
    </ligand>
</feature>
<dbReference type="Proteomes" id="UP001175271">
    <property type="component" value="Unassembled WGS sequence"/>
</dbReference>
<dbReference type="GO" id="GO:0001664">
    <property type="term" value="F:G protein-coupled receptor binding"/>
    <property type="evidence" value="ECO:0007669"/>
    <property type="project" value="TreeGrafter"/>
</dbReference>
<dbReference type="InterPro" id="IPR011025">
    <property type="entry name" value="GproteinA_insert"/>
</dbReference>
<dbReference type="PRINTS" id="PR00441">
    <property type="entry name" value="GPROTEINAI"/>
</dbReference>
<sequence>MTGLLRAFADFVMGSCQSTEVKVQTAVSKQIDKQLYAQKARMIQKLLLLGPGESGKSTCLKQMQILHNNGFTQAEIEDRKCIVYSNTVQSMLAITSNMANLGVALDDPKLENGIQAIQRHVDGGFETSAFSPEVKAALVALWNDAGIRAAYEKRSQYQLNDSAKYFFDNLERISKKDYMPTEQDILYTRVATAGVVQVTFTAKNIDFKVFDVGGQRSERRKWIHCFDDVNAIIYVAAISEYDQKLREDESTNRVMESLELFHNVVNTIFFEMTPMILFLNKKDLFAEKIRRVSLRVCFPSYEGGLDYNEGMTFLKRQFTLIAKDSKKMYIHETCATDTNQVQNVINSVIDTIVQENLKDTGMI</sequence>
<dbReference type="SUPFAM" id="SSF47895">
    <property type="entry name" value="Transducin (alpha subunit), insertion domain"/>
    <property type="match status" value="1"/>
</dbReference>
<dbReference type="InterPro" id="IPR001019">
    <property type="entry name" value="Gprotein_alpha_su"/>
</dbReference>
<feature type="binding site" evidence="10">
    <location>
        <begin position="211"/>
        <end position="215"/>
    </location>
    <ligand>
        <name>GTP</name>
        <dbReference type="ChEBI" id="CHEBI:37565"/>
    </ligand>
</feature>
<dbReference type="GO" id="GO:0031683">
    <property type="term" value="F:G-protein beta/gamma-subunit complex binding"/>
    <property type="evidence" value="ECO:0007669"/>
    <property type="project" value="InterPro"/>
</dbReference>
<keyword evidence="4 10" id="KW-0547">Nucleotide-binding</keyword>
<feature type="binding site" evidence="10">
    <location>
        <begin position="280"/>
        <end position="283"/>
    </location>
    <ligand>
        <name>GTP</name>
        <dbReference type="ChEBI" id="CHEBI:37565"/>
    </ligand>
</feature>
<dbReference type="AlphaFoldDB" id="A0AA39LTR3"/>
<comment type="caution">
    <text evidence="12">The sequence shown here is derived from an EMBL/GenBank/DDBJ whole genome shotgun (WGS) entry which is preliminary data.</text>
</comment>
<dbReference type="SUPFAM" id="SSF52540">
    <property type="entry name" value="P-loop containing nucleoside triphosphate hydrolases"/>
    <property type="match status" value="1"/>
</dbReference>
<evidence type="ECO:0000256" key="5">
    <source>
        <dbReference type="ARBA" id="ARBA00022842"/>
    </source>
</evidence>
<dbReference type="SMART" id="SM00275">
    <property type="entry name" value="G_alpha"/>
    <property type="match status" value="1"/>
</dbReference>
<evidence type="ECO:0000256" key="7">
    <source>
        <dbReference type="ARBA" id="ARBA00023139"/>
    </source>
</evidence>
<feature type="binding site" evidence="11">
    <location>
        <position position="57"/>
    </location>
    <ligand>
        <name>Mg(2+)</name>
        <dbReference type="ChEBI" id="CHEBI:18420"/>
    </ligand>
</feature>
<feature type="binding site" evidence="10">
    <location>
        <begin position="53"/>
        <end position="58"/>
    </location>
    <ligand>
        <name>GTP</name>
        <dbReference type="ChEBI" id="CHEBI:37565"/>
    </ligand>
</feature>
<evidence type="ECO:0000256" key="10">
    <source>
        <dbReference type="PIRSR" id="PIRSR601019-1"/>
    </source>
</evidence>
<protein>
    <submittedName>
        <fullName evidence="12">Uncharacterized protein</fullName>
    </submittedName>
</protein>
<evidence type="ECO:0000256" key="4">
    <source>
        <dbReference type="ARBA" id="ARBA00022741"/>
    </source>
</evidence>
<evidence type="ECO:0000256" key="11">
    <source>
        <dbReference type="PIRSR" id="PIRSR601019-2"/>
    </source>
</evidence>
<keyword evidence="13" id="KW-1185">Reference proteome</keyword>
<proteinExistence type="predicted"/>
<dbReference type="Gene3D" id="1.10.400.10">
    <property type="entry name" value="GI Alpha 1, domain 2-like"/>
    <property type="match status" value="1"/>
</dbReference>
<keyword evidence="9" id="KW-0449">Lipoprotein</keyword>
<name>A0AA39LTR3_9BILA</name>
<feature type="binding site" evidence="10">
    <location>
        <begin position="186"/>
        <end position="192"/>
    </location>
    <ligand>
        <name>GTP</name>
        <dbReference type="ChEBI" id="CHEBI:37565"/>
    </ligand>
</feature>
<evidence type="ECO:0000256" key="6">
    <source>
        <dbReference type="ARBA" id="ARBA00023134"/>
    </source>
</evidence>
<organism evidence="12 13">
    <name type="scientific">Steinernema hermaphroditum</name>
    <dbReference type="NCBI Taxonomy" id="289476"/>
    <lineage>
        <taxon>Eukaryota</taxon>
        <taxon>Metazoa</taxon>
        <taxon>Ecdysozoa</taxon>
        <taxon>Nematoda</taxon>
        <taxon>Chromadorea</taxon>
        <taxon>Rhabditida</taxon>
        <taxon>Tylenchina</taxon>
        <taxon>Panagrolaimomorpha</taxon>
        <taxon>Strongyloidoidea</taxon>
        <taxon>Steinernematidae</taxon>
        <taxon>Steinernema</taxon>
    </lineage>
</organism>
<feature type="binding site" evidence="10">
    <location>
        <begin position="161"/>
        <end position="162"/>
    </location>
    <ligand>
        <name>GTP</name>
        <dbReference type="ChEBI" id="CHEBI:37565"/>
    </ligand>
</feature>
<evidence type="ECO:0000313" key="13">
    <source>
        <dbReference type="Proteomes" id="UP001175271"/>
    </source>
</evidence>
<evidence type="ECO:0000256" key="8">
    <source>
        <dbReference type="ARBA" id="ARBA00023224"/>
    </source>
</evidence>
<dbReference type="InterPro" id="IPR027417">
    <property type="entry name" value="P-loop_NTPase"/>
</dbReference>
<dbReference type="GO" id="GO:0005737">
    <property type="term" value="C:cytoplasm"/>
    <property type="evidence" value="ECO:0007669"/>
    <property type="project" value="TreeGrafter"/>
</dbReference>
<dbReference type="PANTHER" id="PTHR10218:SF225">
    <property type="entry name" value="GUANINE NUCLEOTIDE-BINDING PROTEIN ALPHA-10 SUBUNIT"/>
    <property type="match status" value="1"/>
</dbReference>
<dbReference type="EMBL" id="JAUCMV010000003">
    <property type="protein sequence ID" value="KAK0409816.1"/>
    <property type="molecule type" value="Genomic_DNA"/>
</dbReference>
<keyword evidence="6 10" id="KW-0342">GTP-binding</keyword>
<comment type="subunit">
    <text evidence="1">G proteins are composed of 3 units; alpha, beta and gamma. The alpha chain contains the guanine nucleotide binding site.</text>
</comment>
<dbReference type="PRINTS" id="PR00318">
    <property type="entry name" value="GPROTEINA"/>
</dbReference>
<dbReference type="Pfam" id="PF00503">
    <property type="entry name" value="G-alpha"/>
    <property type="match status" value="1"/>
</dbReference>
<keyword evidence="5 11" id="KW-0460">Magnesium</keyword>
<dbReference type="GO" id="GO:0005525">
    <property type="term" value="F:GTP binding"/>
    <property type="evidence" value="ECO:0007669"/>
    <property type="project" value="UniProtKB-KW"/>
</dbReference>
<feature type="binding site" evidence="11">
    <location>
        <position position="192"/>
    </location>
    <ligand>
        <name>Mg(2+)</name>
        <dbReference type="ChEBI" id="CHEBI:18420"/>
    </ligand>
</feature>
<evidence type="ECO:0000313" key="12">
    <source>
        <dbReference type="EMBL" id="KAK0409816.1"/>
    </source>
</evidence>
<evidence type="ECO:0000256" key="9">
    <source>
        <dbReference type="ARBA" id="ARBA00023288"/>
    </source>
</evidence>
<keyword evidence="7" id="KW-0564">Palmitate</keyword>
<dbReference type="PROSITE" id="PS51882">
    <property type="entry name" value="G_ALPHA"/>
    <property type="match status" value="1"/>
</dbReference>
<dbReference type="InterPro" id="IPR001408">
    <property type="entry name" value="Gprotein_alpha_I"/>
</dbReference>
<reference evidence="12" key="1">
    <citation type="submission" date="2023-06" db="EMBL/GenBank/DDBJ databases">
        <title>Genomic analysis of the entomopathogenic nematode Steinernema hermaphroditum.</title>
        <authorList>
            <person name="Schwarz E.M."/>
            <person name="Heppert J.K."/>
            <person name="Baniya A."/>
            <person name="Schwartz H.T."/>
            <person name="Tan C.-H."/>
            <person name="Antoshechkin I."/>
            <person name="Sternberg P.W."/>
            <person name="Goodrich-Blair H."/>
            <person name="Dillman A.R."/>
        </authorList>
    </citation>
    <scope>NUCLEOTIDE SEQUENCE</scope>
    <source>
        <strain evidence="12">PS9179</strain>
        <tissue evidence="12">Whole animal</tissue>
    </source>
</reference>
<keyword evidence="3 11" id="KW-0479">Metal-binding</keyword>
<evidence type="ECO:0000256" key="1">
    <source>
        <dbReference type="ARBA" id="ARBA00011356"/>
    </source>
</evidence>
<accession>A0AA39LTR3</accession>
<keyword evidence="2" id="KW-0519">Myristate</keyword>
<dbReference type="GO" id="GO:0046872">
    <property type="term" value="F:metal ion binding"/>
    <property type="evidence" value="ECO:0007669"/>
    <property type="project" value="UniProtKB-KW"/>
</dbReference>
<gene>
    <name evidence="12" type="ORF">QR680_004776</name>
</gene>
<dbReference type="GO" id="GO:0005834">
    <property type="term" value="C:heterotrimeric G-protein complex"/>
    <property type="evidence" value="ECO:0007669"/>
    <property type="project" value="TreeGrafter"/>
</dbReference>
<evidence type="ECO:0000256" key="2">
    <source>
        <dbReference type="ARBA" id="ARBA00022707"/>
    </source>
</evidence>
<dbReference type="PANTHER" id="PTHR10218">
    <property type="entry name" value="GTP-BINDING PROTEIN ALPHA SUBUNIT"/>
    <property type="match status" value="1"/>
</dbReference>
<dbReference type="CDD" id="cd00066">
    <property type="entry name" value="G-alpha"/>
    <property type="match status" value="1"/>
</dbReference>
<dbReference type="Gene3D" id="3.40.50.300">
    <property type="entry name" value="P-loop containing nucleotide triphosphate hydrolases"/>
    <property type="match status" value="1"/>
</dbReference>
<dbReference type="GO" id="GO:0003924">
    <property type="term" value="F:GTPase activity"/>
    <property type="evidence" value="ECO:0007669"/>
    <property type="project" value="InterPro"/>
</dbReference>
<dbReference type="FunFam" id="1.10.400.10:FF:000011">
    <property type="entry name" value="Guanine nucleotide-binding protein alpha-1 subunit"/>
    <property type="match status" value="1"/>
</dbReference>
<dbReference type="FunFam" id="3.40.50.300:FF:000563">
    <property type="entry name" value="Guanine nucleotide-binding protein alpha subunit"/>
    <property type="match status" value="1"/>
</dbReference>
<keyword evidence="8" id="KW-0807">Transducer</keyword>
<dbReference type="GO" id="GO:0007188">
    <property type="term" value="P:adenylate cyclase-modulating G protein-coupled receptor signaling pathway"/>
    <property type="evidence" value="ECO:0007669"/>
    <property type="project" value="InterPro"/>
</dbReference>